<proteinExistence type="predicted"/>
<gene>
    <name evidence="1" type="ORF">FLL46_18125</name>
</gene>
<reference evidence="1 2" key="1">
    <citation type="submission" date="2019-07" db="EMBL/GenBank/DDBJ databases">
        <title>Draft genome for Aliikangiella sp. M105.</title>
        <authorList>
            <person name="Wang G."/>
        </authorList>
    </citation>
    <scope>NUCLEOTIDE SEQUENCE [LARGE SCALE GENOMIC DNA]</scope>
    <source>
        <strain evidence="1 2">M105</strain>
    </source>
</reference>
<protein>
    <submittedName>
        <fullName evidence="1">DUF1315 family protein</fullName>
    </submittedName>
</protein>
<dbReference type="EMBL" id="VIKS01000011">
    <property type="protein sequence ID" value="TQV85843.1"/>
    <property type="molecule type" value="Genomic_DNA"/>
</dbReference>
<name>A0A545U8V7_9GAMM</name>
<dbReference type="InterPro" id="IPR009749">
    <property type="entry name" value="DUF1315"/>
</dbReference>
<organism evidence="1 2">
    <name type="scientific">Aliikangiella coralliicola</name>
    <dbReference type="NCBI Taxonomy" id="2592383"/>
    <lineage>
        <taxon>Bacteria</taxon>
        <taxon>Pseudomonadati</taxon>
        <taxon>Pseudomonadota</taxon>
        <taxon>Gammaproteobacteria</taxon>
        <taxon>Oceanospirillales</taxon>
        <taxon>Pleioneaceae</taxon>
        <taxon>Aliikangiella</taxon>
    </lineage>
</organism>
<comment type="caution">
    <text evidence="1">The sequence shown here is derived from an EMBL/GenBank/DDBJ whole genome shotgun (WGS) entry which is preliminary data.</text>
</comment>
<accession>A0A545U8V7</accession>
<evidence type="ECO:0000313" key="1">
    <source>
        <dbReference type="EMBL" id="TQV85843.1"/>
    </source>
</evidence>
<dbReference type="Pfam" id="PF07023">
    <property type="entry name" value="DUF1315"/>
    <property type="match status" value="1"/>
</dbReference>
<dbReference type="Proteomes" id="UP000315439">
    <property type="component" value="Unassembled WGS sequence"/>
</dbReference>
<sequence length="109" mass="12165">MTLWAIALFWSISVDYSQTVANLNPEVVQKLKTAIELGRWENGEKLTSEQVESAMQAVMLWEAQYIGNKENEPFIVGSKGELYTGKGKSHELTPAPEVDDPNIIAKNKV</sequence>
<dbReference type="AlphaFoldDB" id="A0A545U8V7"/>
<dbReference type="OrthoDB" id="5616307at2"/>
<keyword evidence="2" id="KW-1185">Reference proteome</keyword>
<evidence type="ECO:0000313" key="2">
    <source>
        <dbReference type="Proteomes" id="UP000315439"/>
    </source>
</evidence>